<dbReference type="GO" id="GO:0000398">
    <property type="term" value="P:mRNA splicing, via spliceosome"/>
    <property type="evidence" value="ECO:0007669"/>
    <property type="project" value="InterPro"/>
</dbReference>
<dbReference type="InterPro" id="IPR051421">
    <property type="entry name" value="RNA_Proc_DNA_Dmg_Regulator"/>
</dbReference>
<dbReference type="SMART" id="SM00451">
    <property type="entry name" value="ZnF_U1"/>
    <property type="match status" value="2"/>
</dbReference>
<gene>
    <name evidence="8" type="ORF">C6P45_005161</name>
</gene>
<keyword evidence="6" id="KW-0539">Nucleus</keyword>
<dbReference type="EMBL" id="PUHR01000084">
    <property type="protein sequence ID" value="KAG0667977.1"/>
    <property type="molecule type" value="Genomic_DNA"/>
</dbReference>
<dbReference type="InterPro" id="IPR000690">
    <property type="entry name" value="Matrin/U1-C_Znf_C2H2"/>
</dbReference>
<evidence type="ECO:0000256" key="2">
    <source>
        <dbReference type="ARBA" id="ARBA00008776"/>
    </source>
</evidence>
<dbReference type="Pfam" id="PF16837">
    <property type="entry name" value="SF3A3"/>
    <property type="match status" value="1"/>
</dbReference>
<comment type="subcellular location">
    <subcellularLocation>
        <location evidence="1">Nucleus</location>
    </subcellularLocation>
</comment>
<dbReference type="InterPro" id="IPR031774">
    <property type="entry name" value="SF3A3_dom"/>
</dbReference>
<protein>
    <recommendedName>
        <fullName evidence="7">Matrin-type domain-containing protein</fullName>
    </recommendedName>
</protein>
<proteinExistence type="inferred from homology"/>
<dbReference type="Pfam" id="PF11931">
    <property type="entry name" value="SF3a60_Prp9_C"/>
    <property type="match status" value="1"/>
</dbReference>
<dbReference type="Gene3D" id="3.30.160.60">
    <property type="entry name" value="Classic Zinc Finger"/>
    <property type="match status" value="1"/>
</dbReference>
<evidence type="ECO:0000256" key="3">
    <source>
        <dbReference type="ARBA" id="ARBA00022723"/>
    </source>
</evidence>
<dbReference type="PROSITE" id="PS00028">
    <property type="entry name" value="ZINC_FINGER_C2H2_1"/>
    <property type="match status" value="1"/>
</dbReference>
<comment type="similarity">
    <text evidence="2">Belongs to the SF3A3 family.</text>
</comment>
<dbReference type="InterPro" id="IPR013087">
    <property type="entry name" value="Znf_C2H2_type"/>
</dbReference>
<dbReference type="Proteomes" id="UP000750334">
    <property type="component" value="Unassembled WGS sequence"/>
</dbReference>
<keyword evidence="9" id="KW-1185">Reference proteome</keyword>
<organism evidence="8 9">
    <name type="scientific">Maudiozyma exigua</name>
    <name type="common">Yeast</name>
    <name type="synonym">Kazachstania exigua</name>
    <dbReference type="NCBI Taxonomy" id="34358"/>
    <lineage>
        <taxon>Eukaryota</taxon>
        <taxon>Fungi</taxon>
        <taxon>Dikarya</taxon>
        <taxon>Ascomycota</taxon>
        <taxon>Saccharomycotina</taxon>
        <taxon>Saccharomycetes</taxon>
        <taxon>Saccharomycetales</taxon>
        <taxon>Saccharomycetaceae</taxon>
        <taxon>Maudiozyma</taxon>
    </lineage>
</organism>
<evidence type="ECO:0000259" key="7">
    <source>
        <dbReference type="PROSITE" id="PS50171"/>
    </source>
</evidence>
<keyword evidence="4" id="KW-0863">Zinc-finger</keyword>
<dbReference type="PANTHER" id="PTHR12786">
    <property type="entry name" value="SPLICING FACTOR SF3A-RELATED"/>
    <property type="match status" value="1"/>
</dbReference>
<dbReference type="Pfam" id="PF16958">
    <property type="entry name" value="PRP9_N"/>
    <property type="match status" value="1"/>
</dbReference>
<dbReference type="PROSITE" id="PS50171">
    <property type="entry name" value="ZF_MATRIN"/>
    <property type="match status" value="1"/>
</dbReference>
<dbReference type="InterPro" id="IPR022755">
    <property type="entry name" value="Znf_C2H2_jaz"/>
</dbReference>
<dbReference type="PANTHER" id="PTHR12786:SF2">
    <property type="entry name" value="SPLICING FACTOR 3A SUBUNIT 3"/>
    <property type="match status" value="1"/>
</dbReference>
<dbReference type="Pfam" id="PF12171">
    <property type="entry name" value="zf-C2H2_jaz"/>
    <property type="match status" value="1"/>
</dbReference>
<keyword evidence="5" id="KW-0862">Zinc</keyword>
<sequence>MDSLESRRGLYEDLEVIEDAIAKRFHRNPELYYIGLDKMPLLYRCRTGVVPLSREVTNNSVYGNERVRRSSKQVQAQLHEIRLFLDDYYKKIRELKQMRRFKPQATNLRSQLQDFKDDIDQLNSGSASGGVTTKGDKVKEYAMRSGGHNTILSIRAQALNINDLFTREEQYGEYMDLEPLYGEWLQTIKSTECNLLQFVKQWGCFLDQETYLMKPPMDRKSPRYMLFLNKLCHYIEEFFHKKYCLIDRTVVHSHLRRDYEQYVNKPVGRERRFFCVVCNKHFKGVSVFDSHTGGKQHVKQLRNRHKELFSEYKLFRYMSLLQDELTSTQTLIERRQAFTSQERIEENKYLDRVYNAPTYSPDEDEQIPQEDSAVVTNTASSMPVGPDGIPMPFWLYKLQGLDVNYTCEICSNETFQGRRAFQRHFNGSKHRFRLKCLGIEPSPAFNGISSIDEAQQLQANSTNTDTAAATATAEVEDRQGNVMSQQDFLELQRQGLL</sequence>
<keyword evidence="3" id="KW-0479">Metal-binding</keyword>
<name>A0A9P7BB23_MAUEX</name>
<evidence type="ECO:0000256" key="6">
    <source>
        <dbReference type="ARBA" id="ARBA00023242"/>
    </source>
</evidence>
<dbReference type="GO" id="GO:0008270">
    <property type="term" value="F:zinc ion binding"/>
    <property type="evidence" value="ECO:0007669"/>
    <property type="project" value="UniProtKB-KW"/>
</dbReference>
<dbReference type="SUPFAM" id="SSF57667">
    <property type="entry name" value="beta-beta-alpha zinc fingers"/>
    <property type="match status" value="1"/>
</dbReference>
<reference evidence="8 9" key="1">
    <citation type="submission" date="2020-11" db="EMBL/GenBank/DDBJ databases">
        <title>Kefir isolates.</title>
        <authorList>
            <person name="Marcisauskas S."/>
            <person name="Kim Y."/>
            <person name="Blasche S."/>
        </authorList>
    </citation>
    <scope>NUCLEOTIDE SEQUENCE [LARGE SCALE GENOMIC DNA]</scope>
    <source>
        <strain evidence="8 9">OG2</strain>
    </source>
</reference>
<comment type="caution">
    <text evidence="8">The sequence shown here is derived from an EMBL/GenBank/DDBJ whole genome shotgun (WGS) entry which is preliminary data.</text>
</comment>
<dbReference type="AlphaFoldDB" id="A0A9P7BB23"/>
<dbReference type="InterPro" id="IPR003604">
    <property type="entry name" value="Matrin/U1-like-C_Znf_C2H2"/>
</dbReference>
<feature type="domain" description="Matrin-type" evidence="7">
    <location>
        <begin position="405"/>
        <end position="436"/>
    </location>
</feature>
<dbReference type="InterPro" id="IPR036236">
    <property type="entry name" value="Znf_C2H2_sf"/>
</dbReference>
<evidence type="ECO:0000256" key="1">
    <source>
        <dbReference type="ARBA" id="ARBA00004123"/>
    </source>
</evidence>
<evidence type="ECO:0000256" key="4">
    <source>
        <dbReference type="ARBA" id="ARBA00022771"/>
    </source>
</evidence>
<evidence type="ECO:0000313" key="8">
    <source>
        <dbReference type="EMBL" id="KAG0667977.1"/>
    </source>
</evidence>
<dbReference type="OrthoDB" id="2160351at2759"/>
<dbReference type="SMART" id="SM00355">
    <property type="entry name" value="ZnF_C2H2"/>
    <property type="match status" value="2"/>
</dbReference>
<dbReference type="GO" id="GO:0003723">
    <property type="term" value="F:RNA binding"/>
    <property type="evidence" value="ECO:0007669"/>
    <property type="project" value="InterPro"/>
</dbReference>
<evidence type="ECO:0000313" key="9">
    <source>
        <dbReference type="Proteomes" id="UP000750334"/>
    </source>
</evidence>
<dbReference type="GO" id="GO:0005681">
    <property type="term" value="C:spliceosomal complex"/>
    <property type="evidence" value="ECO:0007669"/>
    <property type="project" value="InterPro"/>
</dbReference>
<dbReference type="InterPro" id="IPR024598">
    <property type="entry name" value="SF3a60/Prp9_C"/>
</dbReference>
<accession>A0A9P7BB23</accession>
<dbReference type="InterPro" id="IPR031590">
    <property type="entry name" value="PRP9_N"/>
</dbReference>
<evidence type="ECO:0000256" key="5">
    <source>
        <dbReference type="ARBA" id="ARBA00022833"/>
    </source>
</evidence>